<dbReference type="Proteomes" id="UP000324222">
    <property type="component" value="Unassembled WGS sequence"/>
</dbReference>
<gene>
    <name evidence="2" type="ORF">E2C01_020981</name>
</gene>
<feature type="region of interest" description="Disordered" evidence="1">
    <location>
        <begin position="78"/>
        <end position="107"/>
    </location>
</feature>
<dbReference type="EMBL" id="VSRR010001805">
    <property type="protein sequence ID" value="MPC27797.1"/>
    <property type="molecule type" value="Genomic_DNA"/>
</dbReference>
<evidence type="ECO:0000313" key="3">
    <source>
        <dbReference type="Proteomes" id="UP000324222"/>
    </source>
</evidence>
<evidence type="ECO:0000313" key="2">
    <source>
        <dbReference type="EMBL" id="MPC27797.1"/>
    </source>
</evidence>
<protein>
    <submittedName>
        <fullName evidence="2">Uncharacterized protein</fullName>
    </submittedName>
</protein>
<evidence type="ECO:0000256" key="1">
    <source>
        <dbReference type="SAM" id="MobiDB-lite"/>
    </source>
</evidence>
<accession>A0A5B7E379</accession>
<reference evidence="2 3" key="1">
    <citation type="submission" date="2019-05" db="EMBL/GenBank/DDBJ databases">
        <title>Another draft genome of Portunus trituberculatus and its Hox gene families provides insights of decapod evolution.</title>
        <authorList>
            <person name="Jeong J.-H."/>
            <person name="Song I."/>
            <person name="Kim S."/>
            <person name="Choi T."/>
            <person name="Kim D."/>
            <person name="Ryu S."/>
            <person name="Kim W."/>
        </authorList>
    </citation>
    <scope>NUCLEOTIDE SEQUENCE [LARGE SCALE GENOMIC DNA]</scope>
    <source>
        <tissue evidence="2">Muscle</tissue>
    </source>
</reference>
<dbReference type="AlphaFoldDB" id="A0A5B7E379"/>
<comment type="caution">
    <text evidence="2">The sequence shown here is derived from an EMBL/GenBank/DDBJ whole genome shotgun (WGS) entry which is preliminary data.</text>
</comment>
<proteinExistence type="predicted"/>
<sequence length="107" mass="12226">MISKHNIGPVKMRIKPFFTDNLQYILTFHVVRVYKSECREGRQPSTLLLTVWKQLNVPRVQTATTWISSPLCQPACHPAPPDRQTLRNTPELSHLPPPRHAAHASLL</sequence>
<keyword evidence="3" id="KW-1185">Reference proteome</keyword>
<name>A0A5B7E379_PORTR</name>
<organism evidence="2 3">
    <name type="scientific">Portunus trituberculatus</name>
    <name type="common">Swimming crab</name>
    <name type="synonym">Neptunus trituberculatus</name>
    <dbReference type="NCBI Taxonomy" id="210409"/>
    <lineage>
        <taxon>Eukaryota</taxon>
        <taxon>Metazoa</taxon>
        <taxon>Ecdysozoa</taxon>
        <taxon>Arthropoda</taxon>
        <taxon>Crustacea</taxon>
        <taxon>Multicrustacea</taxon>
        <taxon>Malacostraca</taxon>
        <taxon>Eumalacostraca</taxon>
        <taxon>Eucarida</taxon>
        <taxon>Decapoda</taxon>
        <taxon>Pleocyemata</taxon>
        <taxon>Brachyura</taxon>
        <taxon>Eubrachyura</taxon>
        <taxon>Portunoidea</taxon>
        <taxon>Portunidae</taxon>
        <taxon>Portuninae</taxon>
        <taxon>Portunus</taxon>
    </lineage>
</organism>